<evidence type="ECO:0000256" key="4">
    <source>
        <dbReference type="ARBA" id="ARBA00022840"/>
    </source>
</evidence>
<dbReference type="Pfam" id="PF00005">
    <property type="entry name" value="ABC_tran"/>
    <property type="match status" value="1"/>
</dbReference>
<dbReference type="Pfam" id="PF00664">
    <property type="entry name" value="ABC_membrane"/>
    <property type="match status" value="1"/>
</dbReference>
<feature type="transmembrane region" description="Helical" evidence="7">
    <location>
        <begin position="33"/>
        <end position="52"/>
    </location>
</feature>
<dbReference type="KEGG" id="pyr:P186_0368"/>
<keyword evidence="5 7" id="KW-1133">Transmembrane helix</keyword>
<evidence type="ECO:0000256" key="3">
    <source>
        <dbReference type="ARBA" id="ARBA00022741"/>
    </source>
</evidence>
<dbReference type="InterPro" id="IPR036640">
    <property type="entry name" value="ABC1_TM_sf"/>
</dbReference>
<organism evidence="10 11">
    <name type="scientific">Pyrobaculum ferrireducens</name>
    <dbReference type="NCBI Taxonomy" id="1104324"/>
    <lineage>
        <taxon>Archaea</taxon>
        <taxon>Thermoproteota</taxon>
        <taxon>Thermoprotei</taxon>
        <taxon>Thermoproteales</taxon>
        <taxon>Thermoproteaceae</taxon>
        <taxon>Pyrobaculum</taxon>
    </lineage>
</organism>
<dbReference type="PANTHER" id="PTHR24221">
    <property type="entry name" value="ATP-BINDING CASSETTE SUB-FAMILY B"/>
    <property type="match status" value="1"/>
</dbReference>
<reference evidence="10 11" key="1">
    <citation type="journal article" date="2012" name="J. Bacteriol.">
        <title>Complete genome sequence of strain 1860, a crenarchaeon of the genus pyrobaculum able to grow with various electron acceptors.</title>
        <authorList>
            <person name="Mardanov A.V."/>
            <person name="Gumerov V.M."/>
            <person name="Slobodkina G.B."/>
            <person name="Beletsky A.V."/>
            <person name="Bonch-Osmolovskaya E.A."/>
            <person name="Ravin N.V."/>
            <person name="Skryabin K.G."/>
        </authorList>
    </citation>
    <scope>NUCLEOTIDE SEQUENCE [LARGE SCALE GENOMIC DNA]</scope>
    <source>
        <strain evidence="10 11">1860</strain>
    </source>
</reference>
<dbReference type="HOGENOM" id="CLU_000604_84_3_2"/>
<gene>
    <name evidence="10" type="ORF">P186_0368</name>
</gene>
<dbReference type="SMART" id="SM00382">
    <property type="entry name" value="AAA"/>
    <property type="match status" value="1"/>
</dbReference>
<dbReference type="AlphaFoldDB" id="G7VGB1"/>
<dbReference type="PROSITE" id="PS50893">
    <property type="entry name" value="ABC_TRANSPORTER_2"/>
    <property type="match status" value="1"/>
</dbReference>
<dbReference type="InterPro" id="IPR039421">
    <property type="entry name" value="Type_1_exporter"/>
</dbReference>
<dbReference type="OrthoDB" id="26192at2157"/>
<dbReference type="GO" id="GO:0016887">
    <property type="term" value="F:ATP hydrolysis activity"/>
    <property type="evidence" value="ECO:0007669"/>
    <property type="project" value="InterPro"/>
</dbReference>
<feature type="transmembrane region" description="Helical" evidence="7">
    <location>
        <begin position="161"/>
        <end position="181"/>
    </location>
</feature>
<dbReference type="InterPro" id="IPR003593">
    <property type="entry name" value="AAA+_ATPase"/>
</dbReference>
<evidence type="ECO:0000259" key="9">
    <source>
        <dbReference type="PROSITE" id="PS50929"/>
    </source>
</evidence>
<dbReference type="EMBL" id="CP003098">
    <property type="protein sequence ID" value="AET31822.1"/>
    <property type="molecule type" value="Genomic_DNA"/>
</dbReference>
<dbReference type="BioCyc" id="PSP1104324:GJSN-357-MONOMER"/>
<evidence type="ECO:0000313" key="10">
    <source>
        <dbReference type="EMBL" id="AET31822.1"/>
    </source>
</evidence>
<dbReference type="SUPFAM" id="SSF90123">
    <property type="entry name" value="ABC transporter transmembrane region"/>
    <property type="match status" value="1"/>
</dbReference>
<dbReference type="RefSeq" id="WP_014287650.1">
    <property type="nucleotide sequence ID" value="NC_016645.1"/>
</dbReference>
<dbReference type="InterPro" id="IPR011527">
    <property type="entry name" value="ABC1_TM_dom"/>
</dbReference>
<dbReference type="Proteomes" id="UP000005867">
    <property type="component" value="Chromosome"/>
</dbReference>
<dbReference type="GO" id="GO:0016020">
    <property type="term" value="C:membrane"/>
    <property type="evidence" value="ECO:0007669"/>
    <property type="project" value="UniProtKB-SubCell"/>
</dbReference>
<feature type="domain" description="ABC transmembrane type-1" evidence="9">
    <location>
        <begin position="44"/>
        <end position="309"/>
    </location>
</feature>
<keyword evidence="4" id="KW-0067">ATP-binding</keyword>
<protein>
    <submittedName>
        <fullName evidence="10">ABC transporter</fullName>
    </submittedName>
</protein>
<keyword evidence="6 7" id="KW-0472">Membrane</keyword>
<dbReference type="InterPro" id="IPR003439">
    <property type="entry name" value="ABC_transporter-like_ATP-bd"/>
</dbReference>
<dbReference type="STRING" id="1104324.P186_0368"/>
<dbReference type="SUPFAM" id="SSF52540">
    <property type="entry name" value="P-loop containing nucleoside triphosphate hydrolases"/>
    <property type="match status" value="1"/>
</dbReference>
<evidence type="ECO:0000259" key="8">
    <source>
        <dbReference type="PROSITE" id="PS50893"/>
    </source>
</evidence>
<dbReference type="GeneID" id="11594633"/>
<name>G7VGB1_9CREN</name>
<sequence length="537" mass="58690">MNAASPAATRGGGVKSYWHYALGFAKRYWVDEAVIFSLWGAMIILGVAQALLIKQIVDEVVYGAGDAGTLVFQISAVVGIAFLIPILNFLSEYRAAVWAQRAIIDISHRIVHSVVLSPAHNRGEALSRISGDVLNVVLYLALPLDVALQAARFIAVVAASLYISPEITLFVAPLIAVYFLVAKKLGPPILEWGRRERELYSQWFRRVKEVVDGAHSLYRAGVRALLKILLEASEKWLAGYRKYELYSKSLGFGANAITFGVPNLAFGLGLLLSLQGVATVGTAVAMRTLLAEAFEPLAQIMMKSGSYYQLKRSFERVAPYLDAVVSKEPARGEAPVVKVEKVTLSYDGNVVLRGVHLVFVPGDFVWVRGPTGGGKSTLGKALAGLVKPLEGEIEAPRAIYVGNDDYVFDASVWDNITLWEEFPEEEVRRAAELAQIDFPLDKKCGEGGSELSEGQRQRVLIARALLRRPRVLVLDEVTSGLNQEVEERVLDALRRVVPIAVVISHRQTPARYATKIVEVSGGAARLVEARPLLSSTS</sequence>
<dbReference type="PANTHER" id="PTHR24221:SF654">
    <property type="entry name" value="ATP-BINDING CASSETTE SUB-FAMILY B MEMBER 6"/>
    <property type="match status" value="1"/>
</dbReference>
<keyword evidence="11" id="KW-1185">Reference proteome</keyword>
<dbReference type="Gene3D" id="3.40.50.300">
    <property type="entry name" value="P-loop containing nucleotide triphosphate hydrolases"/>
    <property type="match status" value="1"/>
</dbReference>
<dbReference type="eggNOG" id="arCOG02841">
    <property type="taxonomic scope" value="Archaea"/>
</dbReference>
<dbReference type="Gene3D" id="1.20.1560.10">
    <property type="entry name" value="ABC transporter type 1, transmembrane domain"/>
    <property type="match status" value="1"/>
</dbReference>
<dbReference type="GO" id="GO:0140359">
    <property type="term" value="F:ABC-type transporter activity"/>
    <property type="evidence" value="ECO:0007669"/>
    <property type="project" value="InterPro"/>
</dbReference>
<dbReference type="GO" id="GO:0034040">
    <property type="term" value="F:ATPase-coupled lipid transmembrane transporter activity"/>
    <property type="evidence" value="ECO:0007669"/>
    <property type="project" value="TreeGrafter"/>
</dbReference>
<dbReference type="GO" id="GO:0005524">
    <property type="term" value="F:ATP binding"/>
    <property type="evidence" value="ECO:0007669"/>
    <property type="project" value="UniProtKB-KW"/>
</dbReference>
<comment type="subcellular location">
    <subcellularLocation>
        <location evidence="1">Membrane</location>
        <topology evidence="1">Multi-pass membrane protein</topology>
    </subcellularLocation>
</comment>
<dbReference type="CDD" id="cd03228">
    <property type="entry name" value="ABCC_MRP_Like"/>
    <property type="match status" value="1"/>
</dbReference>
<evidence type="ECO:0000256" key="5">
    <source>
        <dbReference type="ARBA" id="ARBA00022989"/>
    </source>
</evidence>
<proteinExistence type="predicted"/>
<dbReference type="PROSITE" id="PS50929">
    <property type="entry name" value="ABC_TM1F"/>
    <property type="match status" value="1"/>
</dbReference>
<evidence type="ECO:0000256" key="2">
    <source>
        <dbReference type="ARBA" id="ARBA00022692"/>
    </source>
</evidence>
<keyword evidence="2 7" id="KW-0812">Transmembrane</keyword>
<dbReference type="InterPro" id="IPR027417">
    <property type="entry name" value="P-loop_NTPase"/>
</dbReference>
<evidence type="ECO:0000256" key="6">
    <source>
        <dbReference type="ARBA" id="ARBA00023136"/>
    </source>
</evidence>
<feature type="domain" description="ABC transporter" evidence="8">
    <location>
        <begin position="337"/>
        <end position="536"/>
    </location>
</feature>
<evidence type="ECO:0000256" key="7">
    <source>
        <dbReference type="SAM" id="Phobius"/>
    </source>
</evidence>
<feature type="transmembrane region" description="Helical" evidence="7">
    <location>
        <begin position="72"/>
        <end position="91"/>
    </location>
</feature>
<accession>G7VGB1</accession>
<evidence type="ECO:0000256" key="1">
    <source>
        <dbReference type="ARBA" id="ARBA00004141"/>
    </source>
</evidence>
<evidence type="ECO:0000313" key="11">
    <source>
        <dbReference type="Proteomes" id="UP000005867"/>
    </source>
</evidence>
<keyword evidence="3" id="KW-0547">Nucleotide-binding</keyword>